<dbReference type="InterPro" id="IPR003593">
    <property type="entry name" value="AAA+_ATPase"/>
</dbReference>
<evidence type="ECO:0000256" key="1">
    <source>
        <dbReference type="ARBA" id="ARBA00004202"/>
    </source>
</evidence>
<keyword evidence="3" id="KW-1003">Cell membrane</keyword>
<keyword evidence="6" id="KW-0067">ATP-binding</keyword>
<dbReference type="RefSeq" id="WP_005457269.1">
    <property type="nucleotide sequence ID" value="NZ_CM001440.1"/>
</dbReference>
<dbReference type="Proteomes" id="UP000002791">
    <property type="component" value="Chromosome"/>
</dbReference>
<dbReference type="InterPro" id="IPR017871">
    <property type="entry name" value="ABC_transporter-like_CS"/>
</dbReference>
<evidence type="ECO:0000259" key="9">
    <source>
        <dbReference type="PROSITE" id="PS50893"/>
    </source>
</evidence>
<keyword evidence="2" id="KW-0813">Transport</keyword>
<protein>
    <submittedName>
        <fullName evidence="10">ABC-type sugar transport system, ATPase component</fullName>
    </submittedName>
</protein>
<evidence type="ECO:0000256" key="6">
    <source>
        <dbReference type="ARBA" id="ARBA00022840"/>
    </source>
</evidence>
<evidence type="ECO:0000256" key="2">
    <source>
        <dbReference type="ARBA" id="ARBA00022448"/>
    </source>
</evidence>
<dbReference type="InterPro" id="IPR003439">
    <property type="entry name" value="ABC_transporter-like_ATP-bd"/>
</dbReference>
<dbReference type="PROSITE" id="PS00211">
    <property type="entry name" value="ABC_TRANSPORTER_1"/>
    <property type="match status" value="1"/>
</dbReference>
<keyword evidence="7" id="KW-1278">Translocase</keyword>
<keyword evidence="11" id="KW-1185">Reference proteome</keyword>
<dbReference type="Pfam" id="PF00005">
    <property type="entry name" value="ABC_tran"/>
    <property type="match status" value="2"/>
</dbReference>
<gene>
    <name evidence="10" type="ORF">SaccyDRAFT_3028</name>
</gene>
<evidence type="ECO:0000256" key="4">
    <source>
        <dbReference type="ARBA" id="ARBA00022737"/>
    </source>
</evidence>
<evidence type="ECO:0000256" key="3">
    <source>
        <dbReference type="ARBA" id="ARBA00022475"/>
    </source>
</evidence>
<dbReference type="PANTHER" id="PTHR43790">
    <property type="entry name" value="CARBOHYDRATE TRANSPORT ATP-BINDING PROTEIN MG119-RELATED"/>
    <property type="match status" value="1"/>
</dbReference>
<comment type="subcellular location">
    <subcellularLocation>
        <location evidence="1">Cell membrane</location>
        <topology evidence="1">Peripheral membrane protein</topology>
    </subcellularLocation>
</comment>
<dbReference type="PROSITE" id="PS50893">
    <property type="entry name" value="ABC_TRANSPORTER_2"/>
    <property type="match status" value="2"/>
</dbReference>
<dbReference type="InterPro" id="IPR027417">
    <property type="entry name" value="P-loop_NTPase"/>
</dbReference>
<proteinExistence type="predicted"/>
<dbReference type="SUPFAM" id="SSF52540">
    <property type="entry name" value="P-loop containing nucleoside triphosphate hydrolases"/>
    <property type="match status" value="2"/>
</dbReference>
<dbReference type="STRING" id="882082.SaccyDRAFT_3028"/>
<evidence type="ECO:0000256" key="8">
    <source>
        <dbReference type="ARBA" id="ARBA00023136"/>
    </source>
</evidence>
<dbReference type="CDD" id="cd03215">
    <property type="entry name" value="ABC_Carb_Monos_II"/>
    <property type="match status" value="1"/>
</dbReference>
<dbReference type="CDD" id="cd03216">
    <property type="entry name" value="ABC_Carb_Monos_I"/>
    <property type="match status" value="1"/>
</dbReference>
<dbReference type="GO" id="GO:0005524">
    <property type="term" value="F:ATP binding"/>
    <property type="evidence" value="ECO:0007669"/>
    <property type="project" value="UniProtKB-KW"/>
</dbReference>
<name>H5XJV3_9PSEU</name>
<dbReference type="FunFam" id="3.40.50.300:FF:000127">
    <property type="entry name" value="Ribose import ATP-binding protein RbsA"/>
    <property type="match status" value="1"/>
</dbReference>
<dbReference type="SMART" id="SM00382">
    <property type="entry name" value="AAA"/>
    <property type="match status" value="2"/>
</dbReference>
<dbReference type="GO" id="GO:0016887">
    <property type="term" value="F:ATP hydrolysis activity"/>
    <property type="evidence" value="ECO:0007669"/>
    <property type="project" value="InterPro"/>
</dbReference>
<dbReference type="AlphaFoldDB" id="H5XJV3"/>
<keyword evidence="5" id="KW-0547">Nucleotide-binding</keyword>
<feature type="domain" description="ABC transporter" evidence="9">
    <location>
        <begin position="17"/>
        <end position="252"/>
    </location>
</feature>
<dbReference type="GO" id="GO:0005886">
    <property type="term" value="C:plasma membrane"/>
    <property type="evidence" value="ECO:0007669"/>
    <property type="project" value="UniProtKB-SubCell"/>
</dbReference>
<dbReference type="Gene3D" id="3.40.50.300">
    <property type="entry name" value="P-loop containing nucleotide triphosphate hydrolases"/>
    <property type="match status" value="2"/>
</dbReference>
<keyword evidence="4" id="KW-0677">Repeat</keyword>
<evidence type="ECO:0000256" key="7">
    <source>
        <dbReference type="ARBA" id="ARBA00022967"/>
    </source>
</evidence>
<organism evidence="10 11">
    <name type="scientific">Saccharomonospora cyanea NA-134</name>
    <dbReference type="NCBI Taxonomy" id="882082"/>
    <lineage>
        <taxon>Bacteria</taxon>
        <taxon>Bacillati</taxon>
        <taxon>Actinomycetota</taxon>
        <taxon>Actinomycetes</taxon>
        <taxon>Pseudonocardiales</taxon>
        <taxon>Pseudonocardiaceae</taxon>
        <taxon>Saccharomonospora</taxon>
    </lineage>
</organism>
<dbReference type="EMBL" id="CM001440">
    <property type="protein sequence ID" value="EHR61868.1"/>
    <property type="molecule type" value="Genomic_DNA"/>
</dbReference>
<accession>H5XJV3</accession>
<dbReference type="PANTHER" id="PTHR43790:SF9">
    <property type="entry name" value="GALACTOFURANOSE TRANSPORTER ATP-BINDING PROTEIN YTFR"/>
    <property type="match status" value="1"/>
</dbReference>
<evidence type="ECO:0000256" key="5">
    <source>
        <dbReference type="ARBA" id="ARBA00022741"/>
    </source>
</evidence>
<dbReference type="InterPro" id="IPR050107">
    <property type="entry name" value="ABC_carbohydrate_import_ATPase"/>
</dbReference>
<dbReference type="OrthoDB" id="7757085at2"/>
<keyword evidence="8" id="KW-0472">Membrane</keyword>
<evidence type="ECO:0000313" key="10">
    <source>
        <dbReference type="EMBL" id="EHR61868.1"/>
    </source>
</evidence>
<reference evidence="10 11" key="1">
    <citation type="submission" date="2011-11" db="EMBL/GenBank/DDBJ databases">
        <title>The Noncontiguous Finished sequence of Saccharomonospora cyanea NA-134.</title>
        <authorList>
            <consortium name="US DOE Joint Genome Institute"/>
            <person name="Lucas S."/>
            <person name="Han J."/>
            <person name="Lapidus A."/>
            <person name="Cheng J.-F."/>
            <person name="Goodwin L."/>
            <person name="Pitluck S."/>
            <person name="Peters L."/>
            <person name="Ovchinnikova G."/>
            <person name="Lu M."/>
            <person name="Detter J.C."/>
            <person name="Han C."/>
            <person name="Tapia R."/>
            <person name="Land M."/>
            <person name="Hauser L."/>
            <person name="Kyrpides N."/>
            <person name="Ivanova N."/>
            <person name="Pagani I."/>
            <person name="Brambilla E.-M."/>
            <person name="Klenk H.-P."/>
            <person name="Woyke T."/>
        </authorList>
    </citation>
    <scope>NUCLEOTIDE SEQUENCE [LARGE SCALE GENOMIC DNA]</scope>
    <source>
        <strain evidence="10 11">NA-134</strain>
    </source>
</reference>
<evidence type="ECO:0000313" key="11">
    <source>
        <dbReference type="Proteomes" id="UP000002791"/>
    </source>
</evidence>
<dbReference type="HOGENOM" id="CLU_000604_92_3_11"/>
<sequence length="524" mass="56738">MTETPNAAGEPSADPVVDMLGITVEFPGVKALQGVDFRLFGGEVHALMGENGAGKSTLIKALTGVYSVDAGEIRIDGTRMSFSGPAEAQDAGIGTVYQEVNLCPNLTVAENILLGREPRKHGAIDTRATRARARDLLRRMGLHIDPDSVLASHPIAVQQLVAIARAVAVDVRVLVLDEPTSSLDADEVAELFRIIRLLRDEGVAILFVSHFLDQVYEISDRMTVLRNGTLVGEYSTRELDRIGLVSAMLGRELGTLERLEHQVSGHRAQGDPATPPLLRATNFGRKGSIEPFDLEIRAGEVVGLAGLLGSGRTELARLLFGADRADSGRVEIDGKPVSLRNPRVAIAKGIGFSSEDRKGEGLVADLSVRDNLVLAMQAARGWARPVPRRTADELVERYVEMLDIRPADPEALIGNLSGGNQQKVLLARWLVTKPRLLILDEPTRGIDVGAKAQIQKLVTELAAEGLAILFISAELDEVVRISDRVVVLRDRRKIAELDHPNVTVDEVMELIARGAGEREERVAS</sequence>
<feature type="domain" description="ABC transporter" evidence="9">
    <location>
        <begin position="272"/>
        <end position="515"/>
    </location>
</feature>
<keyword evidence="10" id="KW-0762">Sugar transport</keyword>
<dbReference type="eggNOG" id="COG1129">
    <property type="taxonomic scope" value="Bacteria"/>
</dbReference>